<dbReference type="PANTHER" id="PTHR43792">
    <property type="entry name" value="GNAT FAMILY, PUTATIVE (AFU_ORTHOLOGUE AFUA_3G00765)-RELATED-RELATED"/>
    <property type="match status" value="1"/>
</dbReference>
<dbReference type="RefSeq" id="WP_220227904.1">
    <property type="nucleotide sequence ID" value="NZ_JAICBX010000002.1"/>
</dbReference>
<dbReference type="PANTHER" id="PTHR43792:SF1">
    <property type="entry name" value="N-ACETYLTRANSFERASE DOMAIN-CONTAINING PROTEIN"/>
    <property type="match status" value="1"/>
</dbReference>
<organism evidence="2 3">
    <name type="scientific">Flavimaribacter sediminis</name>
    <dbReference type="NCBI Taxonomy" id="2865987"/>
    <lineage>
        <taxon>Bacteria</taxon>
        <taxon>Pseudomonadati</taxon>
        <taxon>Pseudomonadota</taxon>
        <taxon>Alphaproteobacteria</taxon>
        <taxon>Hyphomicrobiales</taxon>
        <taxon>Rhizobiaceae</taxon>
        <taxon>Flavimaribacter</taxon>
    </lineage>
</organism>
<dbReference type="CDD" id="cd04301">
    <property type="entry name" value="NAT_SF"/>
    <property type="match status" value="1"/>
</dbReference>
<dbReference type="PROSITE" id="PS51186">
    <property type="entry name" value="GNAT"/>
    <property type="match status" value="1"/>
</dbReference>
<dbReference type="InterPro" id="IPR016181">
    <property type="entry name" value="Acyl_CoA_acyltransferase"/>
</dbReference>
<comment type="caution">
    <text evidence="2">The sequence shown here is derived from an EMBL/GenBank/DDBJ whole genome shotgun (WGS) entry which is preliminary data.</text>
</comment>
<evidence type="ECO:0000313" key="3">
    <source>
        <dbReference type="Proteomes" id="UP001196509"/>
    </source>
</evidence>
<gene>
    <name evidence="2" type="ORF">K1W69_08230</name>
</gene>
<reference evidence="2" key="1">
    <citation type="submission" date="2021-08" db="EMBL/GenBank/DDBJ databases">
        <title>Hoeflea bacterium WL0058 sp. nov., isolated from the sediment.</title>
        <authorList>
            <person name="Wang L."/>
            <person name="Zhang D."/>
        </authorList>
    </citation>
    <scope>NUCLEOTIDE SEQUENCE</scope>
    <source>
        <strain evidence="2">WL0058</strain>
    </source>
</reference>
<dbReference type="Gene3D" id="3.40.630.30">
    <property type="match status" value="1"/>
</dbReference>
<keyword evidence="3" id="KW-1185">Reference proteome</keyword>
<dbReference type="EMBL" id="JAICBX010000002">
    <property type="protein sequence ID" value="MBW8637171.1"/>
    <property type="molecule type" value="Genomic_DNA"/>
</dbReference>
<dbReference type="Proteomes" id="UP001196509">
    <property type="component" value="Unassembled WGS sequence"/>
</dbReference>
<accession>A0AAE2ZLP9</accession>
<proteinExistence type="predicted"/>
<name>A0AAE2ZLP9_9HYPH</name>
<dbReference type="InterPro" id="IPR051531">
    <property type="entry name" value="N-acetyltransferase"/>
</dbReference>
<evidence type="ECO:0000259" key="1">
    <source>
        <dbReference type="PROSITE" id="PS51186"/>
    </source>
</evidence>
<dbReference type="SUPFAM" id="SSF55729">
    <property type="entry name" value="Acyl-CoA N-acyltransferases (Nat)"/>
    <property type="match status" value="1"/>
</dbReference>
<dbReference type="GO" id="GO:0016747">
    <property type="term" value="F:acyltransferase activity, transferring groups other than amino-acyl groups"/>
    <property type="evidence" value="ECO:0007669"/>
    <property type="project" value="InterPro"/>
</dbReference>
<dbReference type="AlphaFoldDB" id="A0AAE2ZLP9"/>
<dbReference type="Pfam" id="PF13302">
    <property type="entry name" value="Acetyltransf_3"/>
    <property type="match status" value="1"/>
</dbReference>
<protein>
    <submittedName>
        <fullName evidence="2">GNAT family N-acetyltransferase</fullName>
    </submittedName>
</protein>
<feature type="domain" description="N-acetyltransferase" evidence="1">
    <location>
        <begin position="7"/>
        <end position="163"/>
    </location>
</feature>
<evidence type="ECO:0000313" key="2">
    <source>
        <dbReference type="EMBL" id="MBW8637171.1"/>
    </source>
</evidence>
<sequence>MIITKQLLLRRARMSDLDDLHQVFSNPAAMRFWDSLPYQEIEQTQRLLEAMIAASPDESDDFVIEHEGRAIGKAGCWRLGEIGFILHPDHWGKGLAHEALSAAIPHIFENLPIDRLEADVDPRNDASLKLLSRLGFRETGRAARTILVGDEWCDSVYLELPVATWRQTAPD</sequence>
<dbReference type="InterPro" id="IPR000182">
    <property type="entry name" value="GNAT_dom"/>
</dbReference>